<name>A0A0K8T2V6_LYGHE</name>
<feature type="region of interest" description="Disordered" evidence="1">
    <location>
        <begin position="27"/>
        <end position="193"/>
    </location>
</feature>
<evidence type="ECO:0000256" key="1">
    <source>
        <dbReference type="SAM" id="MobiDB-lite"/>
    </source>
</evidence>
<sequence length="193" mass="20891">KGMTIHISRMHKGSVSDPRTWTAVGSQLQSCDLPTPSRIGGQRDLAQATQHTDTHLPPSHSPSSVQATPHADPQAHLPHTPFSVQANPLSNSHSPHPHLTPILNQSNPPHAIPSAGLITGTSEDSPSDPTTPHMLRDTNQAQPPHTTPRPREQDNIDGPTPDPIHAKFNEGYGAQMLNEPGGTIGVWDTRWRR</sequence>
<proteinExistence type="predicted"/>
<feature type="non-terminal residue" evidence="2">
    <location>
        <position position="1"/>
    </location>
</feature>
<accession>A0A0K8T2V6</accession>
<feature type="compositionally biased region" description="Polar residues" evidence="1">
    <location>
        <begin position="82"/>
        <end position="94"/>
    </location>
</feature>
<evidence type="ECO:0000313" key="2">
    <source>
        <dbReference type="EMBL" id="JAG59868.1"/>
    </source>
</evidence>
<organism evidence="2">
    <name type="scientific">Lygus hesperus</name>
    <name type="common">Western plant bug</name>
    <dbReference type="NCBI Taxonomy" id="30085"/>
    <lineage>
        <taxon>Eukaryota</taxon>
        <taxon>Metazoa</taxon>
        <taxon>Ecdysozoa</taxon>
        <taxon>Arthropoda</taxon>
        <taxon>Hexapoda</taxon>
        <taxon>Insecta</taxon>
        <taxon>Pterygota</taxon>
        <taxon>Neoptera</taxon>
        <taxon>Paraneoptera</taxon>
        <taxon>Hemiptera</taxon>
        <taxon>Heteroptera</taxon>
        <taxon>Panheteroptera</taxon>
        <taxon>Cimicomorpha</taxon>
        <taxon>Miridae</taxon>
        <taxon>Mirini</taxon>
        <taxon>Lygus</taxon>
    </lineage>
</organism>
<reference evidence="2" key="1">
    <citation type="submission" date="2014-09" db="EMBL/GenBank/DDBJ databases">
        <authorList>
            <person name="Magalhaes I.L.F."/>
            <person name="Oliveira U."/>
            <person name="Santos F.R."/>
            <person name="Vidigal T.H.D.A."/>
            <person name="Brescovit A.D."/>
            <person name="Santos A.J."/>
        </authorList>
    </citation>
    <scope>NUCLEOTIDE SEQUENCE</scope>
</reference>
<dbReference type="AlphaFoldDB" id="A0A0K8T2V6"/>
<protein>
    <submittedName>
        <fullName evidence="2">Uncharacterized protein</fullName>
    </submittedName>
</protein>
<dbReference type="EMBL" id="GBRD01005953">
    <property type="protein sequence ID" value="JAG59868.1"/>
    <property type="molecule type" value="Transcribed_RNA"/>
</dbReference>
<feature type="compositionally biased region" description="Polar residues" evidence="1">
    <location>
        <begin position="119"/>
        <end position="130"/>
    </location>
</feature>
<feature type="non-terminal residue" evidence="2">
    <location>
        <position position="193"/>
    </location>
</feature>
<feature type="region of interest" description="Disordered" evidence="1">
    <location>
        <begin position="1"/>
        <end position="20"/>
    </location>
</feature>